<accession>A0ACC2V475</accession>
<comment type="caution">
    <text evidence="1">The sequence shown here is derived from an EMBL/GenBank/DDBJ whole genome shotgun (WGS) entry which is preliminary data.</text>
</comment>
<evidence type="ECO:0000313" key="2">
    <source>
        <dbReference type="Proteomes" id="UP001230649"/>
    </source>
</evidence>
<protein>
    <submittedName>
        <fullName evidence="1">Uncharacterized protein</fullName>
    </submittedName>
</protein>
<name>A0ACC2V475_9TREE</name>
<dbReference type="Proteomes" id="UP001230649">
    <property type="component" value="Unassembled WGS sequence"/>
</dbReference>
<keyword evidence="2" id="KW-1185">Reference proteome</keyword>
<dbReference type="EMBL" id="JASBWS010000147">
    <property type="protein sequence ID" value="KAJ9093831.1"/>
    <property type="molecule type" value="Genomic_DNA"/>
</dbReference>
<proteinExistence type="predicted"/>
<gene>
    <name evidence="1" type="ORF">QFC20_007044</name>
</gene>
<evidence type="ECO:0000313" key="1">
    <source>
        <dbReference type="EMBL" id="KAJ9093831.1"/>
    </source>
</evidence>
<reference evidence="1" key="1">
    <citation type="submission" date="2023-04" db="EMBL/GenBank/DDBJ databases">
        <title>Draft Genome sequencing of Naganishia species isolated from polar environments using Oxford Nanopore Technology.</title>
        <authorList>
            <person name="Leo P."/>
            <person name="Venkateswaran K."/>
        </authorList>
    </citation>
    <scope>NUCLEOTIDE SEQUENCE</scope>
    <source>
        <strain evidence="1">MNA-CCFEE 5262</strain>
    </source>
</reference>
<organism evidence="1 2">
    <name type="scientific">Naganishia adeliensis</name>
    <dbReference type="NCBI Taxonomy" id="92952"/>
    <lineage>
        <taxon>Eukaryota</taxon>
        <taxon>Fungi</taxon>
        <taxon>Dikarya</taxon>
        <taxon>Basidiomycota</taxon>
        <taxon>Agaricomycotina</taxon>
        <taxon>Tremellomycetes</taxon>
        <taxon>Filobasidiales</taxon>
        <taxon>Filobasidiaceae</taxon>
        <taxon>Naganishia</taxon>
    </lineage>
</organism>
<sequence>MARSRSPSPTRDSKRRRYDDRERPRERDRSRERERDGRDKERDRERDKERDRERDRDRPRDRDRDRERDDRRGERRYRDEKDDRRRDDDRRAERESRSPAPASAVAPTPAPTAGETDKQREKREKLEAWKRAQAAKKAAQERGRWCRGGSGGEGGAGAGAGADEGDGGSLPGKPTFSAFTAPALSRIGLPIKPSAAVLAKSGAAGSSVALDDAEHSERKLEKLVLPPIAPLLVPGAVAGDGAAEVGDLDAVSDDEDKAGDKMDVDEEEEDDDPLDAFMKENVKQVKTIDTLDQARHGAPGKSSIRENLADLDSDGSDDDEHGQNGPMTAEDILALAAKKAKKKDLPAAQHAKIAYEPFQKTFYHPSAETAAMDDEDVELMRIEMDGIKIRGANCPKPVRNWGAFGLPAGCYDVIKKLGYAAPTPIQAQAIPAIMSGRDIIGVAKTGSGKTIAFLLPMMRHIKDQRPIENGEGPMALIMTPTRELATQIWRESKPFLAALGMRAVCAYGGSPLSEQIGDMKKGAEVVVCTPGRMIDLLTANSGRVTNLRRVTYLVLDEADRMFDMGFEPQVMKIVNNIRPDRQTVLFSATFPAKMDALARKILTKPLEITVGGRSVVAKEIEQRVEILNVDDKFVRLLQILGEMGEKHKDEADDFRTLIFVERQEAADDLFRDLMRKGYICSSLHGGKDQVDRDQTISDFKAGFVPVVIATSVAARGLDVKELKLVINYDCPNHMEDYVHRAGRTGRAGQKGTCVTFITPEQERFSVDLVRALKASEATVPPELEKMAEDFLAKVRAGNAKVAGSGFGGKGLDKFETEREKVDRAQRSAYGEDGQVVEKPETKKEAAAAAEEADFKFKDFNVEIVKGPAPERMGGLMPQIRTDIKLGQDVSTLPPQTKAALDRAQAAGKNVQESLANAVAKITASLNKTKADNRGVSGPATKTESSAPDYHAIVPINDYPQKARWKATNKEQMVALQDLSGASITNKGIFYPPGVEPGIGQEPKLHLLIESNEEFRVKLAVDELRRILLEASVAALQSADREPTVSGRYKV</sequence>